<evidence type="ECO:0000259" key="2">
    <source>
        <dbReference type="PROSITE" id="PS50206"/>
    </source>
</evidence>
<evidence type="ECO:0000256" key="1">
    <source>
        <dbReference type="SAM" id="MobiDB-lite"/>
    </source>
</evidence>
<dbReference type="AlphaFoldDB" id="A0A7M2XP69"/>
<name>A0A7M2XP69_9NOCA</name>
<proteinExistence type="predicted"/>
<evidence type="ECO:0000313" key="3">
    <source>
        <dbReference type="EMBL" id="QOV99172.1"/>
    </source>
</evidence>
<dbReference type="CDD" id="cd00158">
    <property type="entry name" value="RHOD"/>
    <property type="match status" value="1"/>
</dbReference>
<dbReference type="InterPro" id="IPR036873">
    <property type="entry name" value="Rhodanese-like_dom_sf"/>
</dbReference>
<dbReference type="InterPro" id="IPR001763">
    <property type="entry name" value="Rhodanese-like_dom"/>
</dbReference>
<reference evidence="3 4" key="1">
    <citation type="submission" date="2020-10" db="EMBL/GenBank/DDBJ databases">
        <title>Whole genome sequence of oil-degrading bacteria Rhodococcus pyridinivorans strain 5Ap.</title>
        <authorList>
            <person name="Akhremchuk A.E."/>
            <person name="Valentovich L.N."/>
            <person name="Charniauskaya M.I."/>
            <person name="Bukliarevich H.A."/>
            <person name="Titok M.A."/>
        </authorList>
    </citation>
    <scope>NUCLEOTIDE SEQUENCE [LARGE SCALE GENOMIC DNA]</scope>
    <source>
        <strain evidence="3 4">5Ap</strain>
    </source>
</reference>
<organism evidence="3 4">
    <name type="scientific">Rhodococcus pyridinivorans</name>
    <dbReference type="NCBI Taxonomy" id="103816"/>
    <lineage>
        <taxon>Bacteria</taxon>
        <taxon>Bacillati</taxon>
        <taxon>Actinomycetota</taxon>
        <taxon>Actinomycetes</taxon>
        <taxon>Mycobacteriales</taxon>
        <taxon>Nocardiaceae</taxon>
        <taxon>Rhodococcus</taxon>
    </lineage>
</organism>
<dbReference type="SUPFAM" id="SSF52821">
    <property type="entry name" value="Rhodanese/Cell cycle control phosphatase"/>
    <property type="match status" value="1"/>
</dbReference>
<dbReference type="EMBL" id="CP063450">
    <property type="protein sequence ID" value="QOV99172.1"/>
    <property type="molecule type" value="Genomic_DNA"/>
</dbReference>
<sequence>MTNEQQIRRADRTRDGDPRNVPRPLEGEADRTVVETTWGEVQPLQVVAGVATVGELEVIELLDRGAALVDTRVPDSRSGVSLPGAVNIPHEDIVERRGELDPARTTIVFCNGPQCPQSPDAIRKLIDAGYPSSALAYYRGGLHDWATLGFPLAPVRPAS</sequence>
<protein>
    <submittedName>
        <fullName evidence="3">Rhodanese-like domain-containing protein</fullName>
    </submittedName>
</protein>
<evidence type="ECO:0000313" key="4">
    <source>
        <dbReference type="Proteomes" id="UP000593818"/>
    </source>
</evidence>
<accession>A0A7M2XP69</accession>
<dbReference type="Pfam" id="PF00581">
    <property type="entry name" value="Rhodanese"/>
    <property type="match status" value="1"/>
</dbReference>
<keyword evidence="4" id="KW-1185">Reference proteome</keyword>
<feature type="region of interest" description="Disordered" evidence="1">
    <location>
        <begin position="1"/>
        <end position="28"/>
    </location>
</feature>
<dbReference type="Proteomes" id="UP000593818">
    <property type="component" value="Chromosome"/>
</dbReference>
<dbReference type="PROSITE" id="PS50206">
    <property type="entry name" value="RHODANESE_3"/>
    <property type="match status" value="1"/>
</dbReference>
<dbReference type="SMART" id="SM00450">
    <property type="entry name" value="RHOD"/>
    <property type="match status" value="1"/>
</dbReference>
<dbReference type="Gene3D" id="3.40.250.10">
    <property type="entry name" value="Rhodanese-like domain"/>
    <property type="match status" value="1"/>
</dbReference>
<dbReference type="RefSeq" id="WP_193902994.1">
    <property type="nucleotide sequence ID" value="NZ_CP063450.1"/>
</dbReference>
<feature type="domain" description="Rhodanese" evidence="2">
    <location>
        <begin position="62"/>
        <end position="154"/>
    </location>
</feature>
<gene>
    <name evidence="3" type="ORF">INP59_01755</name>
</gene>